<dbReference type="Gene3D" id="3.90.550.10">
    <property type="entry name" value="Spore Coat Polysaccharide Biosynthesis Protein SpsA, Chain A"/>
    <property type="match status" value="1"/>
</dbReference>
<dbReference type="RefSeq" id="WP_211143087.1">
    <property type="nucleotide sequence ID" value="NZ_JAEEGB010000014.1"/>
</dbReference>
<accession>A0A934HX67</accession>
<evidence type="ECO:0000313" key="10">
    <source>
        <dbReference type="Proteomes" id="UP000622687"/>
    </source>
</evidence>
<dbReference type="EMBL" id="JAEEGB010000014">
    <property type="protein sequence ID" value="MBI6873664.1"/>
    <property type="molecule type" value="Genomic_DNA"/>
</dbReference>
<evidence type="ECO:0000256" key="6">
    <source>
        <dbReference type="ARBA" id="ARBA00048128"/>
    </source>
</evidence>
<dbReference type="CDD" id="cd02541">
    <property type="entry name" value="UGPase_prokaryotic"/>
    <property type="match status" value="1"/>
</dbReference>
<dbReference type="AlphaFoldDB" id="A0A934HX67"/>
<dbReference type="EC" id="2.7.7.9" evidence="3 7"/>
<dbReference type="Proteomes" id="UP000622687">
    <property type="component" value="Unassembled WGS sequence"/>
</dbReference>
<dbReference type="PANTHER" id="PTHR43197:SF1">
    <property type="entry name" value="UTP--GLUCOSE-1-PHOSPHATE URIDYLYLTRANSFERASE"/>
    <property type="match status" value="1"/>
</dbReference>
<sequence>MKVKKAIIPAAGLGTRFLPVTKAQPKEMLPIVDKPTIQYIIEEAVASGIEEILIITGRNKRAIEDHFDKSVELEDELQNNNKEKLLELVQNISNMVDIHYIRQKEPKGLGHAISRAKAFVGDEPFAVMLGDDIVDSKVPCLKQLINSYNEYKTSILGVQPVDKTQVSKYGIVKGVKIEDKVYKVKDLVEKPKIEESPSNIAILGRYIITPKIFEILEKTKPGKGGEIQLTDALKELAKQEAMYSYCFEGIRYDVGDKLGFLQANIEYALKRNDLREELMDYLSSVNISANSKRKESYNKENLTEQEVAASIIKE</sequence>
<comment type="catalytic activity">
    <reaction evidence="6 7">
        <text>alpha-D-glucose 1-phosphate + UTP + H(+) = UDP-alpha-D-glucose + diphosphate</text>
        <dbReference type="Rhea" id="RHEA:19889"/>
        <dbReference type="ChEBI" id="CHEBI:15378"/>
        <dbReference type="ChEBI" id="CHEBI:33019"/>
        <dbReference type="ChEBI" id="CHEBI:46398"/>
        <dbReference type="ChEBI" id="CHEBI:58601"/>
        <dbReference type="ChEBI" id="CHEBI:58885"/>
        <dbReference type="EC" id="2.7.7.9"/>
    </reaction>
</comment>
<keyword evidence="10" id="KW-1185">Reference proteome</keyword>
<dbReference type="PANTHER" id="PTHR43197">
    <property type="entry name" value="UTP--GLUCOSE-1-PHOSPHATE URIDYLYLTRANSFERASE"/>
    <property type="match status" value="1"/>
</dbReference>
<dbReference type="InterPro" id="IPR005835">
    <property type="entry name" value="NTP_transferase_dom"/>
</dbReference>
<evidence type="ECO:0000256" key="2">
    <source>
        <dbReference type="ARBA" id="ARBA00006890"/>
    </source>
</evidence>
<evidence type="ECO:0000256" key="5">
    <source>
        <dbReference type="ARBA" id="ARBA00022695"/>
    </source>
</evidence>
<evidence type="ECO:0000256" key="3">
    <source>
        <dbReference type="ARBA" id="ARBA00012415"/>
    </source>
</evidence>
<gene>
    <name evidence="9" type="primary">galU</name>
    <name evidence="9" type="ORF">I6U51_13235</name>
</gene>
<comment type="similarity">
    <text evidence="2 7">Belongs to the UDPGP type 2 family.</text>
</comment>
<reference evidence="9" key="1">
    <citation type="submission" date="2020-12" db="EMBL/GenBank/DDBJ databases">
        <title>Clostridium thailandense sp. nov., a novel acetogenic bacterium isolated from peat land soil in Thailand.</title>
        <authorList>
            <person name="Chaikitkaew S."/>
            <person name="Birkeland N.K."/>
        </authorList>
    </citation>
    <scope>NUCLEOTIDE SEQUENCE</scope>
    <source>
        <strain evidence="9">DSM 17425</strain>
    </source>
</reference>
<feature type="domain" description="Nucleotidyl transferase" evidence="8">
    <location>
        <begin position="5"/>
        <end position="267"/>
    </location>
</feature>
<evidence type="ECO:0000259" key="8">
    <source>
        <dbReference type="Pfam" id="PF00483"/>
    </source>
</evidence>
<keyword evidence="4 7" id="KW-0808">Transferase</keyword>
<evidence type="ECO:0000256" key="4">
    <source>
        <dbReference type="ARBA" id="ARBA00022679"/>
    </source>
</evidence>
<dbReference type="GO" id="GO:0006011">
    <property type="term" value="P:UDP-alpha-D-glucose metabolic process"/>
    <property type="evidence" value="ECO:0007669"/>
    <property type="project" value="InterPro"/>
</dbReference>
<dbReference type="InterPro" id="IPR029044">
    <property type="entry name" value="Nucleotide-diphossugar_trans"/>
</dbReference>
<keyword evidence="5 7" id="KW-0548">Nucleotidyltransferase</keyword>
<dbReference type="FunFam" id="3.90.550.10:FF:000045">
    <property type="entry name" value="UTP--glucose-1-phosphate uridylyltransferase"/>
    <property type="match status" value="1"/>
</dbReference>
<dbReference type="GO" id="GO:0003983">
    <property type="term" value="F:UTP:glucose-1-phosphate uridylyltransferase activity"/>
    <property type="evidence" value="ECO:0007669"/>
    <property type="project" value="UniProtKB-EC"/>
</dbReference>
<protein>
    <recommendedName>
        <fullName evidence="3 7">UTP--glucose-1-phosphate uridylyltransferase</fullName>
        <ecNumber evidence="3 7">2.7.7.9</ecNumber>
    </recommendedName>
    <alternativeName>
        <fullName evidence="7">UDP-glucose pyrophosphorylase</fullName>
    </alternativeName>
</protein>
<comment type="pathway">
    <text evidence="1">Glycolipid metabolism; diglucosyl-diacylglycerol biosynthesis.</text>
</comment>
<evidence type="ECO:0000256" key="7">
    <source>
        <dbReference type="RuleBase" id="RU361259"/>
    </source>
</evidence>
<comment type="caution">
    <text evidence="9">The sequence shown here is derived from an EMBL/GenBank/DDBJ whole genome shotgun (WGS) entry which is preliminary data.</text>
</comment>
<organism evidence="9 10">
    <name type="scientific">Clostridium aciditolerans</name>
    <dbReference type="NCBI Taxonomy" id="339861"/>
    <lineage>
        <taxon>Bacteria</taxon>
        <taxon>Bacillati</taxon>
        <taxon>Bacillota</taxon>
        <taxon>Clostridia</taxon>
        <taxon>Eubacteriales</taxon>
        <taxon>Clostridiaceae</taxon>
        <taxon>Clostridium</taxon>
    </lineage>
</organism>
<name>A0A934HX67_9CLOT</name>
<evidence type="ECO:0000313" key="9">
    <source>
        <dbReference type="EMBL" id="MBI6873664.1"/>
    </source>
</evidence>
<dbReference type="NCBIfam" id="TIGR01099">
    <property type="entry name" value="galU"/>
    <property type="match status" value="1"/>
</dbReference>
<evidence type="ECO:0000256" key="1">
    <source>
        <dbReference type="ARBA" id="ARBA00005164"/>
    </source>
</evidence>
<dbReference type="Pfam" id="PF00483">
    <property type="entry name" value="NTP_transferase"/>
    <property type="match status" value="1"/>
</dbReference>
<proteinExistence type="inferred from homology"/>
<dbReference type="InterPro" id="IPR005771">
    <property type="entry name" value="GalU_uridylyltTrfase_bac/arc"/>
</dbReference>
<dbReference type="SUPFAM" id="SSF53448">
    <property type="entry name" value="Nucleotide-diphospho-sugar transferases"/>
    <property type="match status" value="1"/>
</dbReference>